<name>A0A6C0HZI8_9ZZZZ</name>
<accession>A0A6C0HZI8</accession>
<evidence type="ECO:0000313" key="1">
    <source>
        <dbReference type="EMBL" id="QHT85790.1"/>
    </source>
</evidence>
<sequence>MGNTTNKSEYYDSHYLSINNEEIQNIRKNYKVVDVDWLDSILVKSKMFNDDYFVKSPNKKEVVNKMLKHYLNDKD</sequence>
<organism evidence="1">
    <name type="scientific">viral metagenome</name>
    <dbReference type="NCBI Taxonomy" id="1070528"/>
    <lineage>
        <taxon>unclassified sequences</taxon>
        <taxon>metagenomes</taxon>
        <taxon>organismal metagenomes</taxon>
    </lineage>
</organism>
<dbReference type="AlphaFoldDB" id="A0A6C0HZI8"/>
<protein>
    <submittedName>
        <fullName evidence="1">Uncharacterized protein</fullName>
    </submittedName>
</protein>
<proteinExistence type="predicted"/>
<dbReference type="EMBL" id="MN740045">
    <property type="protein sequence ID" value="QHT85790.1"/>
    <property type="molecule type" value="Genomic_DNA"/>
</dbReference>
<reference evidence="1" key="1">
    <citation type="journal article" date="2020" name="Nature">
        <title>Giant virus diversity and host interactions through global metagenomics.</title>
        <authorList>
            <person name="Schulz F."/>
            <person name="Roux S."/>
            <person name="Paez-Espino D."/>
            <person name="Jungbluth S."/>
            <person name="Walsh D.A."/>
            <person name="Denef V.J."/>
            <person name="McMahon K.D."/>
            <person name="Konstantinidis K.T."/>
            <person name="Eloe-Fadrosh E.A."/>
            <person name="Kyrpides N.C."/>
            <person name="Woyke T."/>
        </authorList>
    </citation>
    <scope>NUCLEOTIDE SEQUENCE</scope>
    <source>
        <strain evidence="1">GVMAG-M-3300023184-182</strain>
    </source>
</reference>